<comment type="caution">
    <text evidence="4">The sequence shown here is derived from an EMBL/GenBank/DDBJ whole genome shotgun (WGS) entry which is preliminary data.</text>
</comment>
<feature type="domain" description="4-oxalocrotonate tautomerase-like" evidence="3">
    <location>
        <begin position="2"/>
        <end position="59"/>
    </location>
</feature>
<dbReference type="PANTHER" id="PTHR35530:SF1">
    <property type="entry name" value="2-HYDROXYMUCONATE TAUTOMERASE"/>
    <property type="match status" value="1"/>
</dbReference>
<dbReference type="EMBL" id="JBFAEG010000027">
    <property type="protein sequence ID" value="MEU5711430.1"/>
    <property type="molecule type" value="Genomic_DNA"/>
</dbReference>
<sequence>MPLIHVTLLSGRGEEEIAALGRAVTEAVHTTLGTPREAIRVTVDACPPEHWFVGGVSMAEKKAARGG</sequence>
<dbReference type="SUPFAM" id="SSF55331">
    <property type="entry name" value="Tautomerase/MIF"/>
    <property type="match status" value="1"/>
</dbReference>
<protein>
    <submittedName>
        <fullName evidence="4">Tautomerase family protein</fullName>
    </submittedName>
</protein>
<keyword evidence="2" id="KW-0413">Isomerase</keyword>
<reference evidence="4 5" key="1">
    <citation type="submission" date="2024-06" db="EMBL/GenBank/DDBJ databases">
        <title>The Natural Products Discovery Center: Release of the First 8490 Sequenced Strains for Exploring Actinobacteria Biosynthetic Diversity.</title>
        <authorList>
            <person name="Kalkreuter E."/>
            <person name="Kautsar S.A."/>
            <person name="Yang D."/>
            <person name="Bader C.D."/>
            <person name="Teijaro C.N."/>
            <person name="Fluegel L."/>
            <person name="Davis C.M."/>
            <person name="Simpson J.R."/>
            <person name="Lauterbach L."/>
            <person name="Steele A.D."/>
            <person name="Gui C."/>
            <person name="Meng S."/>
            <person name="Li G."/>
            <person name="Viehrig K."/>
            <person name="Ye F."/>
            <person name="Su P."/>
            <person name="Kiefer A.F."/>
            <person name="Nichols A."/>
            <person name="Cepeda A.J."/>
            <person name="Yan W."/>
            <person name="Fan B."/>
            <person name="Jiang Y."/>
            <person name="Adhikari A."/>
            <person name="Zheng C.-J."/>
            <person name="Schuster L."/>
            <person name="Cowan T.M."/>
            <person name="Smanski M.J."/>
            <person name="Chevrette M.G."/>
            <person name="De Carvalho L.P.S."/>
            <person name="Shen B."/>
        </authorList>
    </citation>
    <scope>NUCLEOTIDE SEQUENCE [LARGE SCALE GENOMIC DNA]</scope>
    <source>
        <strain evidence="4 5">NPDC020594</strain>
    </source>
</reference>
<accession>A0ABV3AIR2</accession>
<comment type="similarity">
    <text evidence="1">Belongs to the 4-oxalocrotonate tautomerase family.</text>
</comment>
<dbReference type="RefSeq" id="WP_030647055.1">
    <property type="nucleotide sequence ID" value="NZ_JBEXDP010000042.1"/>
</dbReference>
<evidence type="ECO:0000313" key="4">
    <source>
        <dbReference type="EMBL" id="MEU5711430.1"/>
    </source>
</evidence>
<dbReference type="InterPro" id="IPR004370">
    <property type="entry name" value="4-OT-like_dom"/>
</dbReference>
<keyword evidence="5" id="KW-1185">Reference proteome</keyword>
<dbReference type="InterPro" id="IPR014347">
    <property type="entry name" value="Tautomerase/MIF_sf"/>
</dbReference>
<evidence type="ECO:0000256" key="2">
    <source>
        <dbReference type="ARBA" id="ARBA00023235"/>
    </source>
</evidence>
<dbReference type="Proteomes" id="UP001551011">
    <property type="component" value="Unassembled WGS sequence"/>
</dbReference>
<evidence type="ECO:0000259" key="3">
    <source>
        <dbReference type="Pfam" id="PF01361"/>
    </source>
</evidence>
<evidence type="ECO:0000313" key="5">
    <source>
        <dbReference type="Proteomes" id="UP001551011"/>
    </source>
</evidence>
<gene>
    <name evidence="4" type="ORF">AB0H04_31975</name>
</gene>
<dbReference type="Gene3D" id="3.30.429.10">
    <property type="entry name" value="Macrophage Migration Inhibitory Factor"/>
    <property type="match status" value="1"/>
</dbReference>
<proteinExistence type="inferred from homology"/>
<name>A0ABV3AIR2_9ACTN</name>
<evidence type="ECO:0000256" key="1">
    <source>
        <dbReference type="ARBA" id="ARBA00006723"/>
    </source>
</evidence>
<dbReference type="Pfam" id="PF01361">
    <property type="entry name" value="Tautomerase"/>
    <property type="match status" value="1"/>
</dbReference>
<dbReference type="PANTHER" id="PTHR35530">
    <property type="entry name" value="TAUTOMERASE-RELATED"/>
    <property type="match status" value="1"/>
</dbReference>
<organism evidence="4 5">
    <name type="scientific">Streptomyces flaveolus</name>
    <dbReference type="NCBI Taxonomy" id="67297"/>
    <lineage>
        <taxon>Bacteria</taxon>
        <taxon>Bacillati</taxon>
        <taxon>Actinomycetota</taxon>
        <taxon>Actinomycetes</taxon>
        <taxon>Kitasatosporales</taxon>
        <taxon>Streptomycetaceae</taxon>
        <taxon>Streptomyces</taxon>
    </lineage>
</organism>